<evidence type="ECO:0000256" key="2">
    <source>
        <dbReference type="ARBA" id="ARBA00034247"/>
    </source>
</evidence>
<proteinExistence type="predicted"/>
<evidence type="ECO:0000259" key="4">
    <source>
        <dbReference type="PROSITE" id="PS50887"/>
    </source>
</evidence>
<feature type="domain" description="GGDEF" evidence="4">
    <location>
        <begin position="460"/>
        <end position="592"/>
    </location>
</feature>
<dbReference type="RefSeq" id="WP_203535941.1">
    <property type="nucleotide sequence ID" value="NZ_JAESND010000001.1"/>
</dbReference>
<dbReference type="PANTHER" id="PTHR45138">
    <property type="entry name" value="REGULATORY COMPONENTS OF SENSORY TRANSDUCTION SYSTEM"/>
    <property type="match status" value="1"/>
</dbReference>
<gene>
    <name evidence="5" type="ORF">JMJ54_00200</name>
</gene>
<dbReference type="CDD" id="cd01949">
    <property type="entry name" value="GGDEF"/>
    <property type="match status" value="1"/>
</dbReference>
<dbReference type="SMART" id="SM00267">
    <property type="entry name" value="GGDEF"/>
    <property type="match status" value="1"/>
</dbReference>
<dbReference type="InterPro" id="IPR050469">
    <property type="entry name" value="Diguanylate_Cyclase"/>
</dbReference>
<dbReference type="InterPro" id="IPR029787">
    <property type="entry name" value="Nucleotide_cyclase"/>
</dbReference>
<dbReference type="PROSITE" id="PS50887">
    <property type="entry name" value="GGDEF"/>
    <property type="match status" value="1"/>
</dbReference>
<accession>A0ABS2BGL7</accession>
<sequence>MPAPTNPTDIARETLRQLMLRRIPPTPDHYAEIYDGIAETPEDERVPPLMREIDRALHALPRQGQEFLRLIKQMRQSAKLGEWQEIPQQVIRAIELQGGQAKLALPWSELVRELVRLWDMRNPLYTPTRKQETLERVLIHFSNEPDQLNEKLAALLQAWSETSGESADSTALAPIIDDASMNETVIEVGDGAWQDWREAVTQALELGVLPPLLAHDPELADEVRHISNEARGLSSEHDLQKWLPRLKKLWLRIELQGQQDRRLADGLLSLLRLLTDNMSELLVDDSWLQGQVAVVQEIMARPLNMRLIYDAEAGLKEVIYKQSLLKHNLHDAQSTLKSMATTFLDRLGSLSASTEQYQERIRQYAEKIQTADNPASLKFVLDDIMHDTRTLQLDVLRSRDELVTARQEADLAQQRVMQLERELREVSEKVREDQLTGALNRRGLEDAYEVELSRMARQHATMALALLDIDNFKKLNDQMGHAAGDSALVHLVQVIRDLLRPTDVVARYGGEEFVLLLPDTGIEDATQILQRLQRELTRRFFMHNNDKLLITFSAGVTIVAPNEHRAHAIERADHAMYRAKLLGKNRVEAEIPGSSATA</sequence>
<evidence type="ECO:0000313" key="5">
    <source>
        <dbReference type="EMBL" id="MBM3114233.1"/>
    </source>
</evidence>
<comment type="caution">
    <text evidence="5">The sequence shown here is derived from an EMBL/GenBank/DDBJ whole genome shotgun (WGS) entry which is preliminary data.</text>
</comment>
<dbReference type="InterPro" id="IPR000160">
    <property type="entry name" value="GGDEF_dom"/>
</dbReference>
<keyword evidence="3" id="KW-0175">Coiled coil</keyword>
<evidence type="ECO:0000256" key="1">
    <source>
        <dbReference type="ARBA" id="ARBA00012528"/>
    </source>
</evidence>
<dbReference type="EMBL" id="JAESND010000001">
    <property type="protein sequence ID" value="MBM3114233.1"/>
    <property type="molecule type" value="Genomic_DNA"/>
</dbReference>
<feature type="coiled-coil region" evidence="3">
    <location>
        <begin position="402"/>
        <end position="436"/>
    </location>
</feature>
<protein>
    <recommendedName>
        <fullName evidence="1">diguanylate cyclase</fullName>
        <ecNumber evidence="1">2.7.7.65</ecNumber>
    </recommendedName>
</protein>
<dbReference type="SUPFAM" id="SSF55073">
    <property type="entry name" value="Nucleotide cyclase"/>
    <property type="match status" value="1"/>
</dbReference>
<dbReference type="NCBIfam" id="TIGR00254">
    <property type="entry name" value="GGDEF"/>
    <property type="match status" value="1"/>
</dbReference>
<evidence type="ECO:0000313" key="6">
    <source>
        <dbReference type="Proteomes" id="UP000809431"/>
    </source>
</evidence>
<reference evidence="5 6" key="1">
    <citation type="submission" date="2021-01" db="EMBL/GenBank/DDBJ databases">
        <title>Draft Genome Sequence and Polyhydroxyalkanoate Biosynthetic Potential of Jeongeupia naejangsanensis Type Strain DSM 24253.</title>
        <authorList>
            <person name="Turrini P."/>
            <person name="Artuso I."/>
            <person name="Lugli G.A."/>
            <person name="Frangipani E."/>
            <person name="Ventura M."/>
            <person name="Visca P."/>
        </authorList>
    </citation>
    <scope>NUCLEOTIDE SEQUENCE [LARGE SCALE GENOMIC DNA]</scope>
    <source>
        <strain evidence="5 6">DSM 24253</strain>
    </source>
</reference>
<evidence type="ECO:0000256" key="3">
    <source>
        <dbReference type="SAM" id="Coils"/>
    </source>
</evidence>
<dbReference type="PANTHER" id="PTHR45138:SF9">
    <property type="entry name" value="DIGUANYLATE CYCLASE DGCM-RELATED"/>
    <property type="match status" value="1"/>
</dbReference>
<keyword evidence="6" id="KW-1185">Reference proteome</keyword>
<comment type="catalytic activity">
    <reaction evidence="2">
        <text>2 GTP = 3',3'-c-di-GMP + 2 diphosphate</text>
        <dbReference type="Rhea" id="RHEA:24898"/>
        <dbReference type="ChEBI" id="CHEBI:33019"/>
        <dbReference type="ChEBI" id="CHEBI:37565"/>
        <dbReference type="ChEBI" id="CHEBI:58805"/>
        <dbReference type="EC" id="2.7.7.65"/>
    </reaction>
</comment>
<name>A0ABS2BGL7_9NEIS</name>
<dbReference type="InterPro" id="IPR043128">
    <property type="entry name" value="Rev_trsase/Diguanyl_cyclase"/>
</dbReference>
<organism evidence="5 6">
    <name type="scientific">Jeongeupia naejangsanensis</name>
    <dbReference type="NCBI Taxonomy" id="613195"/>
    <lineage>
        <taxon>Bacteria</taxon>
        <taxon>Pseudomonadati</taxon>
        <taxon>Pseudomonadota</taxon>
        <taxon>Betaproteobacteria</taxon>
        <taxon>Neisseriales</taxon>
        <taxon>Chitinibacteraceae</taxon>
        <taxon>Jeongeupia</taxon>
    </lineage>
</organism>
<dbReference type="Pfam" id="PF00990">
    <property type="entry name" value="GGDEF"/>
    <property type="match status" value="1"/>
</dbReference>
<dbReference type="EC" id="2.7.7.65" evidence="1"/>
<dbReference type="Gene3D" id="3.30.70.270">
    <property type="match status" value="1"/>
</dbReference>
<dbReference type="Proteomes" id="UP000809431">
    <property type="component" value="Unassembled WGS sequence"/>
</dbReference>